<proteinExistence type="predicted"/>
<protein>
    <submittedName>
        <fullName evidence="1">Uncharacterized protein</fullName>
    </submittedName>
</protein>
<name>A0A2P2QT65_RHIMU</name>
<sequence length="25" mass="2647">MVIENHGSCSSFFSQVGMGISGVSW</sequence>
<reference evidence="1" key="1">
    <citation type="submission" date="2018-02" db="EMBL/GenBank/DDBJ databases">
        <title>Rhizophora mucronata_Transcriptome.</title>
        <authorList>
            <person name="Meera S.P."/>
            <person name="Sreeshan A."/>
            <person name="Augustine A."/>
        </authorList>
    </citation>
    <scope>NUCLEOTIDE SEQUENCE</scope>
    <source>
        <tissue evidence="1">Leaf</tissue>
    </source>
</reference>
<dbReference type="EMBL" id="GGEC01089728">
    <property type="protein sequence ID" value="MBX70212.1"/>
    <property type="molecule type" value="Transcribed_RNA"/>
</dbReference>
<accession>A0A2P2QT65</accession>
<dbReference type="AlphaFoldDB" id="A0A2P2QT65"/>
<evidence type="ECO:0000313" key="1">
    <source>
        <dbReference type="EMBL" id="MBX70212.1"/>
    </source>
</evidence>
<organism evidence="1">
    <name type="scientific">Rhizophora mucronata</name>
    <name type="common">Asiatic mangrove</name>
    <dbReference type="NCBI Taxonomy" id="61149"/>
    <lineage>
        <taxon>Eukaryota</taxon>
        <taxon>Viridiplantae</taxon>
        <taxon>Streptophyta</taxon>
        <taxon>Embryophyta</taxon>
        <taxon>Tracheophyta</taxon>
        <taxon>Spermatophyta</taxon>
        <taxon>Magnoliopsida</taxon>
        <taxon>eudicotyledons</taxon>
        <taxon>Gunneridae</taxon>
        <taxon>Pentapetalae</taxon>
        <taxon>rosids</taxon>
        <taxon>fabids</taxon>
        <taxon>Malpighiales</taxon>
        <taxon>Rhizophoraceae</taxon>
        <taxon>Rhizophora</taxon>
    </lineage>
</organism>